<organism evidence="1 2">
    <name type="scientific">Ascaris lumbricoides</name>
    <name type="common">Giant roundworm</name>
    <dbReference type="NCBI Taxonomy" id="6252"/>
    <lineage>
        <taxon>Eukaryota</taxon>
        <taxon>Metazoa</taxon>
        <taxon>Ecdysozoa</taxon>
        <taxon>Nematoda</taxon>
        <taxon>Chromadorea</taxon>
        <taxon>Rhabditida</taxon>
        <taxon>Spirurina</taxon>
        <taxon>Ascaridomorpha</taxon>
        <taxon>Ascaridoidea</taxon>
        <taxon>Ascarididae</taxon>
        <taxon>Ascaris</taxon>
    </lineage>
</organism>
<sequence>MINKNPFIYVTDEFVTIYYFLANCLTRNSAKYEVSNLLRLISDMKVYNFSLSITNIINLNPPPPKIYFI</sequence>
<reference evidence="2" key="1">
    <citation type="submission" date="2017-02" db="UniProtKB">
        <authorList>
            <consortium name="WormBaseParasite"/>
        </authorList>
    </citation>
    <scope>IDENTIFICATION</scope>
</reference>
<protein>
    <submittedName>
        <fullName evidence="2">CPXV160 protein</fullName>
    </submittedName>
</protein>
<proteinExistence type="predicted"/>
<accession>A0A0M3HIZ6</accession>
<dbReference type="AlphaFoldDB" id="A0A0M3HIZ6"/>
<name>A0A0M3HIZ6_ASCLU</name>
<dbReference type="Proteomes" id="UP000036681">
    <property type="component" value="Unplaced"/>
</dbReference>
<evidence type="ECO:0000313" key="1">
    <source>
        <dbReference type="Proteomes" id="UP000036681"/>
    </source>
</evidence>
<evidence type="ECO:0000313" key="2">
    <source>
        <dbReference type="WBParaSite" id="ALUE_0000149101-mRNA-1"/>
    </source>
</evidence>
<keyword evidence="1" id="KW-1185">Reference proteome</keyword>
<dbReference type="WBParaSite" id="ALUE_0000149101-mRNA-1">
    <property type="protein sequence ID" value="ALUE_0000149101-mRNA-1"/>
    <property type="gene ID" value="ALUE_0000149101"/>
</dbReference>